<protein>
    <submittedName>
        <fullName evidence="1">Uncharacterized protein</fullName>
    </submittedName>
</protein>
<comment type="caution">
    <text evidence="1">The sequence shown here is derived from an EMBL/GenBank/DDBJ whole genome shotgun (WGS) entry which is preliminary data.</text>
</comment>
<evidence type="ECO:0000313" key="2">
    <source>
        <dbReference type="Proteomes" id="UP001163321"/>
    </source>
</evidence>
<dbReference type="EMBL" id="CM047588">
    <property type="protein sequence ID" value="KAI9906021.1"/>
    <property type="molecule type" value="Genomic_DNA"/>
</dbReference>
<gene>
    <name evidence="1" type="ORF">PsorP6_013909</name>
</gene>
<keyword evidence="2" id="KW-1185">Reference proteome</keyword>
<dbReference type="Proteomes" id="UP001163321">
    <property type="component" value="Chromosome 9"/>
</dbReference>
<name>A0ACC0VKL1_9STRA</name>
<sequence>MKTIYDPANVEKEIMDTSESPSTTVLYIGGQKIIMEGEKTEITPEAYTLLYIGTESAHLSGILMRYSNVDCFSHNPKRMTTQNEGAAINRALMRLYYLVQQAKEAQIYGILMGTLGVKR</sequence>
<proteinExistence type="predicted"/>
<accession>A0ACC0VKL1</accession>
<organism evidence="1 2">
    <name type="scientific">Peronosclerospora sorghi</name>
    <dbReference type="NCBI Taxonomy" id="230839"/>
    <lineage>
        <taxon>Eukaryota</taxon>
        <taxon>Sar</taxon>
        <taxon>Stramenopiles</taxon>
        <taxon>Oomycota</taxon>
        <taxon>Peronosporomycetes</taxon>
        <taxon>Peronosporales</taxon>
        <taxon>Peronosporaceae</taxon>
        <taxon>Peronosclerospora</taxon>
    </lineage>
</organism>
<evidence type="ECO:0000313" key="1">
    <source>
        <dbReference type="EMBL" id="KAI9906021.1"/>
    </source>
</evidence>
<reference evidence="1 2" key="1">
    <citation type="journal article" date="2022" name="bioRxiv">
        <title>The genome of the oomycete Peronosclerospora sorghi, a cosmopolitan pathogen of maize and sorghum, is inflated with dispersed pseudogenes.</title>
        <authorList>
            <person name="Fletcher K."/>
            <person name="Martin F."/>
            <person name="Isakeit T."/>
            <person name="Cavanaugh K."/>
            <person name="Magill C."/>
            <person name="Michelmore R."/>
        </authorList>
    </citation>
    <scope>NUCLEOTIDE SEQUENCE [LARGE SCALE GENOMIC DNA]</scope>
    <source>
        <strain evidence="1">P6</strain>
    </source>
</reference>